<evidence type="ECO:0000313" key="2">
    <source>
        <dbReference type="Proteomes" id="UP000234840"/>
    </source>
</evidence>
<protein>
    <submittedName>
        <fullName evidence="1">Uncharacterized protein</fullName>
    </submittedName>
</protein>
<sequence length="74" mass="8874">MPRPRKEIPELEKLVQTGRKKFVRYEEGAKLYSMGFHSFQELAKEAKAVYHLKRIVLVNTEVIDEYLENFRDEM</sequence>
<comment type="caution">
    <text evidence="1">The sequence shown here is derived from an EMBL/GenBank/DDBJ whole genome shotgun (WGS) entry which is preliminary data.</text>
</comment>
<reference evidence="1 2" key="1">
    <citation type="journal article" date="2017" name="Genome Med.">
        <title>A novel Ruminococcus gnavus clade enriched in inflammatory bowel disease patients.</title>
        <authorList>
            <person name="Hall A.B."/>
            <person name="Yassour M."/>
            <person name="Sauk J."/>
            <person name="Garner A."/>
            <person name="Jiang X."/>
            <person name="Arthur T."/>
            <person name="Lagoudas G.K."/>
            <person name="Vatanen T."/>
            <person name="Fornelos N."/>
            <person name="Wilson R."/>
            <person name="Bertha M."/>
            <person name="Cohen M."/>
            <person name="Garber J."/>
            <person name="Khalili H."/>
            <person name="Gevers D."/>
            <person name="Ananthakrishnan A.N."/>
            <person name="Kugathasan S."/>
            <person name="Lander E.S."/>
            <person name="Blainey P."/>
            <person name="Vlamakis H."/>
            <person name="Xavier R.J."/>
            <person name="Huttenhower C."/>
        </authorList>
    </citation>
    <scope>NUCLEOTIDE SEQUENCE [LARGE SCALE GENOMIC DNA]</scope>
    <source>
        <strain evidence="1 2">RJX1128</strain>
    </source>
</reference>
<dbReference type="AlphaFoldDB" id="A0A2N5PY26"/>
<name>A0A2N5PY26_MEDGN</name>
<proteinExistence type="predicted"/>
<dbReference type="RefSeq" id="WP_101882735.1">
    <property type="nucleotide sequence ID" value="NZ_NIHW01000031.1"/>
</dbReference>
<dbReference type="EMBL" id="NIHW01000031">
    <property type="protein sequence ID" value="PLT84526.1"/>
    <property type="molecule type" value="Genomic_DNA"/>
</dbReference>
<gene>
    <name evidence="1" type="ORF">CDL20_11545</name>
</gene>
<dbReference type="Pfam" id="PF20063">
    <property type="entry name" value="DUF6462"/>
    <property type="match status" value="1"/>
</dbReference>
<dbReference type="Proteomes" id="UP000234840">
    <property type="component" value="Unassembled WGS sequence"/>
</dbReference>
<organism evidence="1 2">
    <name type="scientific">Mediterraneibacter gnavus</name>
    <name type="common">Ruminococcus gnavus</name>
    <dbReference type="NCBI Taxonomy" id="33038"/>
    <lineage>
        <taxon>Bacteria</taxon>
        <taxon>Bacillati</taxon>
        <taxon>Bacillota</taxon>
        <taxon>Clostridia</taxon>
        <taxon>Lachnospirales</taxon>
        <taxon>Lachnospiraceae</taxon>
        <taxon>Mediterraneibacter</taxon>
    </lineage>
</organism>
<accession>A0A2N5PY26</accession>
<dbReference type="InterPro" id="IPR045591">
    <property type="entry name" value="DUF6462"/>
</dbReference>
<evidence type="ECO:0000313" key="1">
    <source>
        <dbReference type="EMBL" id="PLT84526.1"/>
    </source>
</evidence>